<evidence type="ECO:0000313" key="2">
    <source>
        <dbReference type="Proteomes" id="UP000292958"/>
    </source>
</evidence>
<accession>A0A4Q7YZW7</accession>
<proteinExistence type="predicted"/>
<evidence type="ECO:0000313" key="1">
    <source>
        <dbReference type="EMBL" id="RZU43542.1"/>
    </source>
</evidence>
<organism evidence="1 2">
    <name type="scientific">Edaphobacter modestus</name>
    <dbReference type="NCBI Taxonomy" id="388466"/>
    <lineage>
        <taxon>Bacteria</taxon>
        <taxon>Pseudomonadati</taxon>
        <taxon>Acidobacteriota</taxon>
        <taxon>Terriglobia</taxon>
        <taxon>Terriglobales</taxon>
        <taxon>Acidobacteriaceae</taxon>
        <taxon>Edaphobacter</taxon>
    </lineage>
</organism>
<comment type="caution">
    <text evidence="1">The sequence shown here is derived from an EMBL/GenBank/DDBJ whole genome shotgun (WGS) entry which is preliminary data.</text>
</comment>
<protein>
    <submittedName>
        <fullName evidence="1">Uncharacterized protein</fullName>
    </submittedName>
</protein>
<sequence>MDCGGKISSTSRQGQMTMVESAKLKYARFI</sequence>
<name>A0A4Q7YZW7_9BACT</name>
<dbReference type="EMBL" id="SHKW01000001">
    <property type="protein sequence ID" value="RZU43542.1"/>
    <property type="molecule type" value="Genomic_DNA"/>
</dbReference>
<gene>
    <name evidence="1" type="ORF">BDD14_5211</name>
</gene>
<reference evidence="1 2" key="1">
    <citation type="submission" date="2019-02" db="EMBL/GenBank/DDBJ databases">
        <title>Genomic Encyclopedia of Archaeal and Bacterial Type Strains, Phase II (KMG-II): from individual species to whole genera.</title>
        <authorList>
            <person name="Goeker M."/>
        </authorList>
    </citation>
    <scope>NUCLEOTIDE SEQUENCE [LARGE SCALE GENOMIC DNA]</scope>
    <source>
        <strain evidence="1 2">DSM 18101</strain>
    </source>
</reference>
<dbReference type="Proteomes" id="UP000292958">
    <property type="component" value="Unassembled WGS sequence"/>
</dbReference>
<keyword evidence="2" id="KW-1185">Reference proteome</keyword>
<dbReference type="AlphaFoldDB" id="A0A4Q7YZW7"/>